<dbReference type="Proteomes" id="UP000664357">
    <property type="component" value="Unassembled WGS sequence"/>
</dbReference>
<dbReference type="EMBL" id="JAFREL020000003">
    <property type="protein sequence ID" value="MEO1771431.1"/>
    <property type="molecule type" value="Genomic_DNA"/>
</dbReference>
<name>A0ABV0ESB5_9ENTE</name>
<dbReference type="RefSeq" id="WP_207702749.1">
    <property type="nucleotide sequence ID" value="NZ_JAFREL020000003.1"/>
</dbReference>
<keyword evidence="3" id="KW-1185">Reference proteome</keyword>
<protein>
    <recommendedName>
        <fullName evidence="4">Lipoprotein</fullName>
    </recommendedName>
</protein>
<reference evidence="2 3" key="2">
    <citation type="submission" date="2024-02" db="EMBL/GenBank/DDBJ databases">
        <title>The Genome Sequence of Enterococcus sp. DIV0159.</title>
        <authorList>
            <person name="Earl A."/>
            <person name="Manson A."/>
            <person name="Gilmore M."/>
            <person name="Sanders J."/>
            <person name="Shea T."/>
            <person name="Howe W."/>
            <person name="Livny J."/>
            <person name="Cuomo C."/>
            <person name="Neafsey D."/>
            <person name="Birren B."/>
        </authorList>
    </citation>
    <scope>NUCLEOTIDE SEQUENCE [LARGE SCALE GENOMIC DNA]</scope>
    <source>
        <strain evidence="2 3">665A</strain>
    </source>
</reference>
<accession>A0ABV0ESB5</accession>
<comment type="caution">
    <text evidence="2">The sequence shown here is derived from an EMBL/GenBank/DDBJ whole genome shotgun (WGS) entry which is preliminary data.</text>
</comment>
<evidence type="ECO:0000313" key="2">
    <source>
        <dbReference type="EMBL" id="MEO1771431.1"/>
    </source>
</evidence>
<feature type="signal peptide" evidence="1">
    <location>
        <begin position="1"/>
        <end position="19"/>
    </location>
</feature>
<dbReference type="PROSITE" id="PS51257">
    <property type="entry name" value="PROKAR_LIPOPROTEIN"/>
    <property type="match status" value="1"/>
</dbReference>
<keyword evidence="1" id="KW-0732">Signal</keyword>
<proteinExistence type="predicted"/>
<gene>
    <name evidence="2" type="ORF">JZO67_003411</name>
</gene>
<evidence type="ECO:0008006" key="4">
    <source>
        <dbReference type="Google" id="ProtNLM"/>
    </source>
</evidence>
<feature type="chain" id="PRO_5045727862" description="Lipoprotein" evidence="1">
    <location>
        <begin position="20"/>
        <end position="149"/>
    </location>
</feature>
<sequence>MKKLFVGMWGILMCLTLSACGKSVTVNDLKAHDWVMETHEQEEDIKFIASFNDKEMVLTIDTPETPTDASNEWEQAGEELGKELIENMAFHVAYQLEEETIHLKNEELELDNDYRVKLDGENVVFTSEEPQETETITLIPLEKTSNTNK</sequence>
<evidence type="ECO:0000313" key="3">
    <source>
        <dbReference type="Proteomes" id="UP000664357"/>
    </source>
</evidence>
<evidence type="ECO:0000256" key="1">
    <source>
        <dbReference type="SAM" id="SignalP"/>
    </source>
</evidence>
<reference evidence="2 3" key="1">
    <citation type="submission" date="2021-03" db="EMBL/GenBank/DDBJ databases">
        <authorList>
            <person name="Gilmore M.S."/>
            <person name="Schwartzman J."/>
            <person name="Van Tyne D."/>
            <person name="Martin M."/>
            <person name="Earl A.M."/>
            <person name="Manson A.L."/>
            <person name="Straub T."/>
            <person name="Salamzade R."/>
            <person name="Saavedra J."/>
            <person name="Lebreton F."/>
            <person name="Prichula J."/>
            <person name="Schaufler K."/>
            <person name="Gaca A."/>
            <person name="Sgardioli B."/>
            <person name="Wagenaar J."/>
            <person name="Strong T."/>
        </authorList>
    </citation>
    <scope>NUCLEOTIDE SEQUENCE [LARGE SCALE GENOMIC DNA]</scope>
    <source>
        <strain evidence="2 3">665A</strain>
    </source>
</reference>
<organism evidence="2 3">
    <name type="scientific">Candidatus Enterococcus ferrettii</name>
    <dbReference type="NCBI Taxonomy" id="2815324"/>
    <lineage>
        <taxon>Bacteria</taxon>
        <taxon>Bacillati</taxon>
        <taxon>Bacillota</taxon>
        <taxon>Bacilli</taxon>
        <taxon>Lactobacillales</taxon>
        <taxon>Enterococcaceae</taxon>
        <taxon>Enterococcus</taxon>
    </lineage>
</organism>